<organism evidence="1 2">
    <name type="scientific">Ceratopteris richardii</name>
    <name type="common">Triangle waterfern</name>
    <dbReference type="NCBI Taxonomy" id="49495"/>
    <lineage>
        <taxon>Eukaryota</taxon>
        <taxon>Viridiplantae</taxon>
        <taxon>Streptophyta</taxon>
        <taxon>Embryophyta</taxon>
        <taxon>Tracheophyta</taxon>
        <taxon>Polypodiopsida</taxon>
        <taxon>Polypodiidae</taxon>
        <taxon>Polypodiales</taxon>
        <taxon>Pteridineae</taxon>
        <taxon>Pteridaceae</taxon>
        <taxon>Parkerioideae</taxon>
        <taxon>Ceratopteris</taxon>
    </lineage>
</organism>
<gene>
    <name evidence="1" type="ORF">KP509_25G024800</name>
</gene>
<dbReference type="AlphaFoldDB" id="A0A8T2RNG9"/>
<protein>
    <recommendedName>
        <fullName evidence="3">Reverse transcriptase domain-containing protein</fullName>
    </recommendedName>
</protein>
<accession>A0A8T2RNG9</accession>
<evidence type="ECO:0008006" key="3">
    <source>
        <dbReference type="Google" id="ProtNLM"/>
    </source>
</evidence>
<dbReference type="PANTHER" id="PTHR33116:SF78">
    <property type="entry name" value="OS12G0587133 PROTEIN"/>
    <property type="match status" value="1"/>
</dbReference>
<comment type="caution">
    <text evidence="1">The sequence shown here is derived from an EMBL/GenBank/DDBJ whole genome shotgun (WGS) entry which is preliminary data.</text>
</comment>
<proteinExistence type="predicted"/>
<dbReference type="PANTHER" id="PTHR33116">
    <property type="entry name" value="REVERSE TRANSCRIPTASE ZINC-BINDING DOMAIN-CONTAINING PROTEIN-RELATED-RELATED"/>
    <property type="match status" value="1"/>
</dbReference>
<name>A0A8T2RNG9_CERRI</name>
<keyword evidence="2" id="KW-1185">Reference proteome</keyword>
<dbReference type="Proteomes" id="UP000825935">
    <property type="component" value="Chromosome 25"/>
</dbReference>
<sequence>MINGRLSAPFLIERSVRQGCPLSPLFYALASTPMFYLLEAKMNSKYIHVGFAEDTFIFAREDESYIRNILTSLASFSETHLGYPLGVNVPTNQKIQWVFRRIKCRMELIRIVQAFLQPFVMYDLLLLDWKRSHLYAIDGLVKSFLWDKKHNRALVISAWDFVCQPKDKGGLGILDLGSPTMARWAAFLMRILFPYKPLWTDIFWRFIENAVPLSFPVIRRTYAVGPVYRSKWIQIILLQQRYQVPLSIDASDPWCDWLLAKHTRWWNGKASIFYGSIIRSDGIALQCNKRWKLNKSPIWWHARFCTIWESSFTFKMKIFMWRILVGHFTSGAFLSKHGLKGGFAPIFSWSSCKIRMRLDIDVMLAEDRIALASLLDAL</sequence>
<evidence type="ECO:0000313" key="1">
    <source>
        <dbReference type="EMBL" id="KAH7298039.1"/>
    </source>
</evidence>
<dbReference type="EMBL" id="CM035430">
    <property type="protein sequence ID" value="KAH7298039.1"/>
    <property type="molecule type" value="Genomic_DNA"/>
</dbReference>
<dbReference type="OrthoDB" id="416119at2759"/>
<evidence type="ECO:0000313" key="2">
    <source>
        <dbReference type="Proteomes" id="UP000825935"/>
    </source>
</evidence>
<reference evidence="1" key="1">
    <citation type="submission" date="2021-08" db="EMBL/GenBank/DDBJ databases">
        <title>WGS assembly of Ceratopteris richardii.</title>
        <authorList>
            <person name="Marchant D.B."/>
            <person name="Chen G."/>
            <person name="Jenkins J."/>
            <person name="Shu S."/>
            <person name="Leebens-Mack J."/>
            <person name="Grimwood J."/>
            <person name="Schmutz J."/>
            <person name="Soltis P."/>
            <person name="Soltis D."/>
            <person name="Chen Z.-H."/>
        </authorList>
    </citation>
    <scope>NUCLEOTIDE SEQUENCE</scope>
    <source>
        <strain evidence="1">Whitten #5841</strain>
        <tissue evidence="1">Leaf</tissue>
    </source>
</reference>